<feature type="signal peptide" evidence="2">
    <location>
        <begin position="1"/>
        <end position="23"/>
    </location>
</feature>
<feature type="chain" id="PRO_5009185759" description="DUF4421 domain-containing protein" evidence="2">
    <location>
        <begin position="24"/>
        <end position="387"/>
    </location>
</feature>
<dbReference type="RefSeq" id="WP_069836135.1">
    <property type="nucleotide sequence ID" value="NZ_MDGQ01000005.1"/>
</dbReference>
<feature type="compositionally biased region" description="Basic residues" evidence="1">
    <location>
        <begin position="366"/>
        <end position="387"/>
    </location>
</feature>
<comment type="caution">
    <text evidence="3">The sequence shown here is derived from an EMBL/GenBank/DDBJ whole genome shotgun (WGS) entry which is preliminary data.</text>
</comment>
<protein>
    <recommendedName>
        <fullName evidence="5">DUF4421 domain-containing protein</fullName>
    </recommendedName>
</protein>
<evidence type="ECO:0000256" key="2">
    <source>
        <dbReference type="SAM" id="SignalP"/>
    </source>
</evidence>
<accession>A0A1E5SZT4</accession>
<feature type="region of interest" description="Disordered" evidence="1">
    <location>
        <begin position="356"/>
        <end position="387"/>
    </location>
</feature>
<dbReference type="AlphaFoldDB" id="A0A1E5SZT4"/>
<dbReference type="OrthoDB" id="976234at2"/>
<sequence>MLKQRALFLIIPLLLCSAFQTEAQLFKRKNKKANVDGFVLEVAPDPEKEKRKAERKLVNPIRKALNKFNFSIEKGFGYFTYRNPLTDVSVIRDPRGDQLYAVPLGEEEGNTSPLNAYDNWFNRISPIGIERIDDDSHIVRTDTVDLSYTNNGSINPLTFRLSFSIKKLDKKNSELTKDKVYTDEDLVRIGGGISFGAINFRNSVSTQEVSSELRSFTLPRTKLSTTKIFGSLTYNFYTLGDYSILADVMGGVWKIKSSHADNDLITYDPFFNVGIMFQQKFSKYFKGYIRPSVEFRSYTIANEFISAQHKYTVFSIDLGLLLKYPTYPRNKYKADQVQLEHVFEGKIYRGRPFYRKQNPRYGENRIRRKPRGYSFAKPKKKKTKKGN</sequence>
<name>A0A1E5SZT4_9BACT</name>
<gene>
    <name evidence="3" type="ORF">BFP71_14340</name>
</gene>
<evidence type="ECO:0000313" key="3">
    <source>
        <dbReference type="EMBL" id="OEK04631.1"/>
    </source>
</evidence>
<evidence type="ECO:0000313" key="4">
    <source>
        <dbReference type="Proteomes" id="UP000095552"/>
    </source>
</evidence>
<evidence type="ECO:0000256" key="1">
    <source>
        <dbReference type="SAM" id="MobiDB-lite"/>
    </source>
</evidence>
<evidence type="ECO:0008006" key="5">
    <source>
        <dbReference type="Google" id="ProtNLM"/>
    </source>
</evidence>
<reference evidence="3 4" key="1">
    <citation type="submission" date="2016-08" db="EMBL/GenBank/DDBJ databases">
        <title>Draft genome of Fabibacter sp. strain SK-8.</title>
        <authorList>
            <person name="Wong S.-K."/>
            <person name="Hamasaki K."/>
            <person name="Yoshizawa S."/>
        </authorList>
    </citation>
    <scope>NUCLEOTIDE SEQUENCE [LARGE SCALE GENOMIC DNA]</scope>
    <source>
        <strain evidence="3 4">SK-8</strain>
    </source>
</reference>
<dbReference type="EMBL" id="MDGQ01000005">
    <property type="protein sequence ID" value="OEK04631.1"/>
    <property type="molecule type" value="Genomic_DNA"/>
</dbReference>
<keyword evidence="2" id="KW-0732">Signal</keyword>
<proteinExistence type="predicted"/>
<organism evidence="3 4">
    <name type="scientific">Roseivirga misakiensis</name>
    <dbReference type="NCBI Taxonomy" id="1563681"/>
    <lineage>
        <taxon>Bacteria</taxon>
        <taxon>Pseudomonadati</taxon>
        <taxon>Bacteroidota</taxon>
        <taxon>Cytophagia</taxon>
        <taxon>Cytophagales</taxon>
        <taxon>Roseivirgaceae</taxon>
        <taxon>Roseivirga</taxon>
    </lineage>
</organism>
<keyword evidence="4" id="KW-1185">Reference proteome</keyword>
<dbReference type="STRING" id="1563681.BFP71_14340"/>
<dbReference type="Proteomes" id="UP000095552">
    <property type="component" value="Unassembled WGS sequence"/>
</dbReference>